<protein>
    <recommendedName>
        <fullName evidence="2">Glyoxalase/fosfomycin resistance/dioxygenase domain-containing protein</fullName>
    </recommendedName>
</protein>
<evidence type="ECO:0000259" key="2">
    <source>
        <dbReference type="Pfam" id="PF00903"/>
    </source>
</evidence>
<evidence type="ECO:0000313" key="3">
    <source>
        <dbReference type="EMBL" id="CAD8887757.1"/>
    </source>
</evidence>
<proteinExistence type="predicted"/>
<dbReference type="AlphaFoldDB" id="A0A7S1BJJ5"/>
<feature type="signal peptide" evidence="1">
    <location>
        <begin position="1"/>
        <end position="20"/>
    </location>
</feature>
<feature type="domain" description="Glyoxalase/fosfomycin resistance/dioxygenase" evidence="2">
    <location>
        <begin position="66"/>
        <end position="167"/>
    </location>
</feature>
<gene>
    <name evidence="3" type="ORF">CHYS00102_LOCUS14955</name>
</gene>
<keyword evidence="1" id="KW-0732">Signal</keyword>
<dbReference type="PANTHER" id="PTHR40280">
    <property type="entry name" value="BLR6907 PROTEIN"/>
    <property type="match status" value="1"/>
</dbReference>
<dbReference type="InterPro" id="IPR029068">
    <property type="entry name" value="Glyas_Bleomycin-R_OHBP_Dase"/>
</dbReference>
<sequence>MLYCHLQSWILLISLAGILATQSLSLSMSTIDTHRSLGATALRRHVLETGRKSAENTVDLPGVVWLEHINLVVGSKAQAEAFYCDFLGFTVDSGTSFHRNLGQQQVHLAANSEHPQRITGSVGLVVPSLETLRSRVPAAMAALIGTLFGVDKDDAEEGYMTIVGPWGNIMHLYDLDLDNRQKPLSEDPRKMVKNHAEGGSYSASRMAVRGQPGIKYVEVACKPGTVPAIARFYEEMIGCTVTRVSEDKAIIDMGPGVHLAYVESRGLCHDDWQGMEGVHLCIYVNDFGGLYRRLANRDLVWTNQRFVHLDTCDTWEDAAASRTLRFKDIIDLETGEKLLELEHETRPLTHGQFMKVPRYQPV</sequence>
<dbReference type="EMBL" id="HBFR01020776">
    <property type="protein sequence ID" value="CAD8887757.1"/>
    <property type="molecule type" value="Transcribed_RNA"/>
</dbReference>
<accession>A0A7S1BJJ5</accession>
<dbReference type="CDD" id="cd06587">
    <property type="entry name" value="VOC"/>
    <property type="match status" value="1"/>
</dbReference>
<evidence type="ECO:0000256" key="1">
    <source>
        <dbReference type="SAM" id="SignalP"/>
    </source>
</evidence>
<dbReference type="Gene3D" id="3.10.180.10">
    <property type="entry name" value="2,3-Dihydroxybiphenyl 1,2-Dioxygenase, domain 1"/>
    <property type="match status" value="2"/>
</dbReference>
<dbReference type="InterPro" id="IPR004360">
    <property type="entry name" value="Glyas_Fos-R_dOase_dom"/>
</dbReference>
<dbReference type="SUPFAM" id="SSF54593">
    <property type="entry name" value="Glyoxalase/Bleomycin resistance protein/Dihydroxybiphenyl dioxygenase"/>
    <property type="match status" value="1"/>
</dbReference>
<dbReference type="PANTHER" id="PTHR40280:SF1">
    <property type="entry name" value="VOC DOMAIN-CONTAINING PROTEIN"/>
    <property type="match status" value="1"/>
</dbReference>
<dbReference type="Pfam" id="PF00903">
    <property type="entry name" value="Glyoxalase"/>
    <property type="match status" value="1"/>
</dbReference>
<organism evidence="3">
    <name type="scientific">Corethron hystrix</name>
    <dbReference type="NCBI Taxonomy" id="216773"/>
    <lineage>
        <taxon>Eukaryota</taxon>
        <taxon>Sar</taxon>
        <taxon>Stramenopiles</taxon>
        <taxon>Ochrophyta</taxon>
        <taxon>Bacillariophyta</taxon>
        <taxon>Coscinodiscophyceae</taxon>
        <taxon>Corethrophycidae</taxon>
        <taxon>Corethrales</taxon>
        <taxon>Corethraceae</taxon>
        <taxon>Corethron</taxon>
    </lineage>
</organism>
<feature type="chain" id="PRO_5031528868" description="Glyoxalase/fosfomycin resistance/dioxygenase domain-containing protein" evidence="1">
    <location>
        <begin position="21"/>
        <end position="362"/>
    </location>
</feature>
<reference evidence="3" key="1">
    <citation type="submission" date="2021-01" db="EMBL/GenBank/DDBJ databases">
        <authorList>
            <person name="Corre E."/>
            <person name="Pelletier E."/>
            <person name="Niang G."/>
            <person name="Scheremetjew M."/>
            <person name="Finn R."/>
            <person name="Kale V."/>
            <person name="Holt S."/>
            <person name="Cochrane G."/>
            <person name="Meng A."/>
            <person name="Brown T."/>
            <person name="Cohen L."/>
        </authorList>
    </citation>
    <scope>NUCLEOTIDE SEQUENCE</scope>
    <source>
        <strain evidence="3">308</strain>
    </source>
</reference>
<name>A0A7S1BJJ5_9STRA</name>